<keyword evidence="5" id="KW-0469">Meiosis</keyword>
<dbReference type="PANTHER" id="PTHR48225">
    <property type="entry name" value="HORMA DOMAIN-CONTAINING PROTEIN 1"/>
    <property type="match status" value="1"/>
</dbReference>
<dbReference type="Pfam" id="PF02301">
    <property type="entry name" value="HORMA"/>
    <property type="match status" value="1"/>
</dbReference>
<dbReference type="VEuPathDB" id="MicrosporidiaDB:CWI37_2371p0010"/>
<dbReference type="SUPFAM" id="SSF56019">
    <property type="entry name" value="The spindle assembly checkpoint protein mad2"/>
    <property type="match status" value="1"/>
</dbReference>
<dbReference type="PANTHER" id="PTHR48225:SF7">
    <property type="entry name" value="MEIOSIS-SPECIFIC PROTEIN HOP1"/>
    <property type="match status" value="1"/>
</dbReference>
<dbReference type="PROSITE" id="PS50815">
    <property type="entry name" value="HORMA"/>
    <property type="match status" value="1"/>
</dbReference>
<comment type="subcellular location">
    <subcellularLocation>
        <location evidence="2">Chromosome</location>
    </subcellularLocation>
    <subcellularLocation>
        <location evidence="1">Nucleus</location>
    </subcellularLocation>
</comment>
<evidence type="ECO:0000313" key="9">
    <source>
        <dbReference type="Proteomes" id="UP000292362"/>
    </source>
</evidence>
<evidence type="ECO:0000256" key="1">
    <source>
        <dbReference type="ARBA" id="ARBA00004123"/>
    </source>
</evidence>
<evidence type="ECO:0000256" key="3">
    <source>
        <dbReference type="ARBA" id="ARBA00022454"/>
    </source>
</evidence>
<dbReference type="EMBL" id="PITJ01002371">
    <property type="protein sequence ID" value="TBT97284.1"/>
    <property type="molecule type" value="Genomic_DNA"/>
</dbReference>
<feature type="compositionally biased region" description="Low complexity" evidence="6">
    <location>
        <begin position="382"/>
        <end position="394"/>
    </location>
</feature>
<gene>
    <name evidence="8" type="ORF">CWI37_2371p0010</name>
</gene>
<dbReference type="InterPro" id="IPR003511">
    <property type="entry name" value="HORMA_dom"/>
</dbReference>
<dbReference type="InterPro" id="IPR051294">
    <property type="entry name" value="HORMA_MeioticProgression"/>
</dbReference>
<organism evidence="8 9">
    <name type="scientific">Hamiltosporidium tvaerminnensis</name>
    <dbReference type="NCBI Taxonomy" id="1176355"/>
    <lineage>
        <taxon>Eukaryota</taxon>
        <taxon>Fungi</taxon>
        <taxon>Fungi incertae sedis</taxon>
        <taxon>Microsporidia</taxon>
        <taxon>Dubosqiidae</taxon>
        <taxon>Hamiltosporidium</taxon>
    </lineage>
</organism>
<protein>
    <submittedName>
        <fullName evidence="8">HORMA domain-containing protein</fullName>
    </submittedName>
</protein>
<feature type="region of interest" description="Disordered" evidence="6">
    <location>
        <begin position="359"/>
        <end position="394"/>
    </location>
</feature>
<comment type="caution">
    <text evidence="8">The sequence shown here is derived from an EMBL/GenBank/DDBJ whole genome shotgun (WGS) entry which is preliminary data.</text>
</comment>
<dbReference type="GO" id="GO:0005694">
    <property type="term" value="C:chromosome"/>
    <property type="evidence" value="ECO:0007669"/>
    <property type="project" value="UniProtKB-SubCell"/>
</dbReference>
<reference evidence="8 9" key="1">
    <citation type="submission" date="2017-12" db="EMBL/GenBank/DDBJ databases">
        <authorList>
            <person name="Pombert J.-F."/>
            <person name="Haag K.L."/>
            <person name="Ebert D."/>
        </authorList>
    </citation>
    <scope>NUCLEOTIDE SEQUENCE [LARGE SCALE GENOMIC DNA]</scope>
    <source>
        <strain evidence="8">FI-OER-3-3</strain>
    </source>
</reference>
<keyword evidence="3" id="KW-0158">Chromosome</keyword>
<dbReference type="GO" id="GO:0005634">
    <property type="term" value="C:nucleus"/>
    <property type="evidence" value="ECO:0007669"/>
    <property type="project" value="UniProtKB-SubCell"/>
</dbReference>
<name>A0A4Q9KRZ3_9MICR</name>
<feature type="domain" description="HORMA" evidence="7">
    <location>
        <begin position="6"/>
        <end position="185"/>
    </location>
</feature>
<feature type="non-terminal residue" evidence="8">
    <location>
        <position position="423"/>
    </location>
</feature>
<feature type="compositionally biased region" description="Polar residues" evidence="6">
    <location>
        <begin position="362"/>
        <end position="372"/>
    </location>
</feature>
<evidence type="ECO:0000256" key="2">
    <source>
        <dbReference type="ARBA" id="ARBA00004286"/>
    </source>
</evidence>
<dbReference type="GO" id="GO:0051321">
    <property type="term" value="P:meiotic cell cycle"/>
    <property type="evidence" value="ECO:0007669"/>
    <property type="project" value="UniProtKB-KW"/>
</dbReference>
<evidence type="ECO:0000313" key="8">
    <source>
        <dbReference type="EMBL" id="TBT97284.1"/>
    </source>
</evidence>
<proteinExistence type="predicted"/>
<accession>A0A4Q9KRZ3</accession>
<evidence type="ECO:0000256" key="5">
    <source>
        <dbReference type="ARBA" id="ARBA00023254"/>
    </source>
</evidence>
<dbReference type="Proteomes" id="UP000292362">
    <property type="component" value="Unassembled WGS sequence"/>
</dbReference>
<dbReference type="Gene3D" id="3.30.900.10">
    <property type="entry name" value="HORMA domain"/>
    <property type="match status" value="2"/>
</dbReference>
<evidence type="ECO:0000256" key="6">
    <source>
        <dbReference type="SAM" id="MobiDB-lite"/>
    </source>
</evidence>
<sequence length="423" mass="50015">MQTIQEQQILQTQEFLQITFSSIAYLRDIFSDDCFDDFYYDNMKLKILKSNSTNTSTRTFLNWLAGCKDAIQKKYLKSIIIAIYLKNNTEVTETYTFDFNYSKSTPSSSSEVIKTLCKLTQTLKPLPSIKYITIKLFYYDQTPINYEPPGFKPTNDHRFEFETEPLKIEVGDYGKEINTNVKIHTLYDENNTQEIKSINLENNNFLKEKLNENKIEKDFINKTIEKDLNVNNHLSEKQNIKDYKENNSYEKNKDYKDDILYDKNKNIGEIEKDNSYEKNMNIKENNSYEKNKNIKENNSYEKNKEIKENLNENNQIENNFCKKSFKEFESVNNFKNEKYLNKNLEETSSFLKELNRKENNLSKKNNLDNTPLTPHRDKPVINNNKTTDPLLNTPLTTYKDEPVINNNKTTDHILNTPLTTYKD</sequence>
<evidence type="ECO:0000256" key="4">
    <source>
        <dbReference type="ARBA" id="ARBA00023242"/>
    </source>
</evidence>
<keyword evidence="4" id="KW-0539">Nucleus</keyword>
<evidence type="ECO:0000259" key="7">
    <source>
        <dbReference type="PROSITE" id="PS50815"/>
    </source>
</evidence>
<dbReference type="InterPro" id="IPR036570">
    <property type="entry name" value="HORMA_dom_sf"/>
</dbReference>
<dbReference type="AlphaFoldDB" id="A0A4Q9KRZ3"/>